<dbReference type="GO" id="GO:0042773">
    <property type="term" value="P:ATP synthesis coupled electron transport"/>
    <property type="evidence" value="ECO:0007669"/>
    <property type="project" value="TreeGrafter"/>
</dbReference>
<evidence type="ECO:0000256" key="12">
    <source>
        <dbReference type="ARBA" id="ARBA00024688"/>
    </source>
</evidence>
<dbReference type="Pfam" id="PF00116">
    <property type="entry name" value="COX2"/>
    <property type="match status" value="1"/>
</dbReference>
<evidence type="ECO:0000256" key="18">
    <source>
        <dbReference type="SAM" id="SignalP"/>
    </source>
</evidence>
<dbReference type="Gene3D" id="1.10.287.90">
    <property type="match status" value="1"/>
</dbReference>
<comment type="subcellular location">
    <subcellularLocation>
        <location evidence="14">Cell membrane</location>
        <topology evidence="14">Multi-pass membrane protein</topology>
    </subcellularLocation>
    <subcellularLocation>
        <location evidence="1">Membrane</location>
        <topology evidence="1">Multi-pass membrane protein</topology>
    </subcellularLocation>
</comment>
<comment type="similarity">
    <text evidence="2 14">Belongs to the cytochrome c oxidase subunit 2 family.</text>
</comment>
<keyword evidence="8 14" id="KW-0249">Electron transport</keyword>
<evidence type="ECO:0000256" key="7">
    <source>
        <dbReference type="ARBA" id="ARBA00022967"/>
    </source>
</evidence>
<evidence type="ECO:0000313" key="21">
    <source>
        <dbReference type="EMBL" id="MBB4013035.1"/>
    </source>
</evidence>
<dbReference type="EMBL" id="JACIET010000001">
    <property type="protein sequence ID" value="MBB4013035.1"/>
    <property type="molecule type" value="Genomic_DNA"/>
</dbReference>
<protein>
    <recommendedName>
        <fullName evidence="15">Cytochrome c oxidase subunit 2</fullName>
        <ecNumber evidence="15">7.1.1.9</ecNumber>
    </recommendedName>
</protein>
<comment type="caution">
    <text evidence="21">The sequence shown here is derived from an EMBL/GenBank/DDBJ whole genome shotgun (WGS) entry which is preliminary data.</text>
</comment>
<feature type="transmembrane region" description="Helical" evidence="17">
    <location>
        <begin position="88"/>
        <end position="106"/>
    </location>
</feature>
<evidence type="ECO:0000256" key="9">
    <source>
        <dbReference type="ARBA" id="ARBA00022989"/>
    </source>
</evidence>
<dbReference type="InterPro" id="IPR011759">
    <property type="entry name" value="Cyt_c_oxidase_su2_TM_dom"/>
</dbReference>
<comment type="catalytic activity">
    <reaction evidence="13 15">
        <text>4 Fe(II)-[cytochrome c] + O2 + 8 H(+)(in) = 4 Fe(III)-[cytochrome c] + 2 H2O + 4 H(+)(out)</text>
        <dbReference type="Rhea" id="RHEA:11436"/>
        <dbReference type="Rhea" id="RHEA-COMP:10350"/>
        <dbReference type="Rhea" id="RHEA-COMP:14399"/>
        <dbReference type="ChEBI" id="CHEBI:15377"/>
        <dbReference type="ChEBI" id="CHEBI:15378"/>
        <dbReference type="ChEBI" id="CHEBI:15379"/>
        <dbReference type="ChEBI" id="CHEBI:29033"/>
        <dbReference type="ChEBI" id="CHEBI:29034"/>
        <dbReference type="EC" id="7.1.1.9"/>
    </reaction>
</comment>
<evidence type="ECO:0000256" key="17">
    <source>
        <dbReference type="SAM" id="Phobius"/>
    </source>
</evidence>
<evidence type="ECO:0000259" key="20">
    <source>
        <dbReference type="PROSITE" id="PS50999"/>
    </source>
</evidence>
<evidence type="ECO:0000256" key="14">
    <source>
        <dbReference type="RuleBase" id="RU000456"/>
    </source>
</evidence>
<dbReference type="AlphaFoldDB" id="A0A840BIJ0"/>
<dbReference type="InterPro" id="IPR002429">
    <property type="entry name" value="CcO_II-like_C"/>
</dbReference>
<dbReference type="GO" id="GO:0016491">
    <property type="term" value="F:oxidoreductase activity"/>
    <property type="evidence" value="ECO:0007669"/>
    <property type="project" value="InterPro"/>
</dbReference>
<evidence type="ECO:0000256" key="16">
    <source>
        <dbReference type="SAM" id="MobiDB-lite"/>
    </source>
</evidence>
<keyword evidence="6 15" id="KW-0479">Metal-binding</keyword>
<dbReference type="RefSeq" id="WP_183634795.1">
    <property type="nucleotide sequence ID" value="NZ_BAABLE010000011.1"/>
</dbReference>
<feature type="compositionally biased region" description="Low complexity" evidence="16">
    <location>
        <begin position="264"/>
        <end position="281"/>
    </location>
</feature>
<dbReference type="InterPro" id="IPR001505">
    <property type="entry name" value="Copper_CuA"/>
</dbReference>
<dbReference type="EC" id="7.1.1.9" evidence="15"/>
<dbReference type="InterPro" id="IPR036257">
    <property type="entry name" value="Cyt_c_oxidase_su2_TM_sf"/>
</dbReference>
<feature type="chain" id="PRO_5032435926" description="Cytochrome c oxidase subunit 2" evidence="18">
    <location>
        <begin position="23"/>
        <end position="281"/>
    </location>
</feature>
<dbReference type="Proteomes" id="UP000561045">
    <property type="component" value="Unassembled WGS sequence"/>
</dbReference>
<dbReference type="InterPro" id="IPR034210">
    <property type="entry name" value="CcO_II_C"/>
</dbReference>
<evidence type="ECO:0000256" key="4">
    <source>
        <dbReference type="ARBA" id="ARBA00022660"/>
    </source>
</evidence>
<evidence type="ECO:0000256" key="3">
    <source>
        <dbReference type="ARBA" id="ARBA00022448"/>
    </source>
</evidence>
<evidence type="ECO:0000256" key="11">
    <source>
        <dbReference type="ARBA" id="ARBA00023136"/>
    </source>
</evidence>
<feature type="signal peptide" evidence="18">
    <location>
        <begin position="1"/>
        <end position="22"/>
    </location>
</feature>
<keyword evidence="11 17" id="KW-0472">Membrane</keyword>
<dbReference type="InterPro" id="IPR014222">
    <property type="entry name" value="Cyt_c_oxidase_su2"/>
</dbReference>
<feature type="region of interest" description="Disordered" evidence="16">
    <location>
        <begin position="262"/>
        <end position="281"/>
    </location>
</feature>
<dbReference type="GO" id="GO:0005886">
    <property type="term" value="C:plasma membrane"/>
    <property type="evidence" value="ECO:0007669"/>
    <property type="project" value="UniProtKB-SubCell"/>
</dbReference>
<evidence type="ECO:0000256" key="6">
    <source>
        <dbReference type="ARBA" id="ARBA00022723"/>
    </source>
</evidence>
<evidence type="ECO:0000256" key="15">
    <source>
        <dbReference type="RuleBase" id="RU004024"/>
    </source>
</evidence>
<evidence type="ECO:0000256" key="1">
    <source>
        <dbReference type="ARBA" id="ARBA00004141"/>
    </source>
</evidence>
<dbReference type="SUPFAM" id="SSF81464">
    <property type="entry name" value="Cytochrome c oxidase subunit II-like, transmembrane region"/>
    <property type="match status" value="1"/>
</dbReference>
<evidence type="ECO:0000256" key="8">
    <source>
        <dbReference type="ARBA" id="ARBA00022982"/>
    </source>
</evidence>
<evidence type="ECO:0000256" key="2">
    <source>
        <dbReference type="ARBA" id="ARBA00007866"/>
    </source>
</evidence>
<dbReference type="GO" id="GO:0004129">
    <property type="term" value="F:cytochrome-c oxidase activity"/>
    <property type="evidence" value="ECO:0007669"/>
    <property type="project" value="UniProtKB-EC"/>
</dbReference>
<gene>
    <name evidence="21" type="ORF">GGR36_002343</name>
</gene>
<evidence type="ECO:0000256" key="13">
    <source>
        <dbReference type="ARBA" id="ARBA00047816"/>
    </source>
</evidence>
<dbReference type="Gene3D" id="2.60.40.420">
    <property type="entry name" value="Cupredoxins - blue copper proteins"/>
    <property type="match status" value="1"/>
</dbReference>
<proteinExistence type="inferred from homology"/>
<feature type="transmembrane region" description="Helical" evidence="17">
    <location>
        <begin position="46"/>
        <end position="67"/>
    </location>
</feature>
<comment type="function">
    <text evidence="12 15">Subunits I and II form the functional core of the enzyme complex. Electrons originating in cytochrome c are transferred via heme a and Cu(A) to the binuclear center formed by heme a3 and Cu(B).</text>
</comment>
<dbReference type="InterPro" id="IPR045187">
    <property type="entry name" value="CcO_II"/>
</dbReference>
<comment type="cofactor">
    <cofactor evidence="15">
        <name>Cu cation</name>
        <dbReference type="ChEBI" id="CHEBI:23378"/>
    </cofactor>
    <text evidence="15">Binds a copper A center.</text>
</comment>
<sequence length="281" mass="30927">MRHTTRAALPFATTFVAFTASASDARYNLQTPVTGIAEQIHGMHMLMLLICLVIFVAVFGVMFWSVFKHRKSKGAVAAHFHENTAVEIAWTVVPVLILLGMAYPATKTVIAMKDTSNPDITIKATGYQWMWGYDYLKGEGEGVRFVSMMSTPREQIEGAAAKGPNYLLEVDNPVVVPVGKKIRILTTANDVIHSWWVPAFGVKQDAIPGFIRDTWFRAEQEGVYRGNCAELCGKEHGFMPIEVHVVSAEKYAEWVAAQKKRMAEQAQPAAPQASANPATAG</sequence>
<organism evidence="21 22">
    <name type="scientific">Niveibacterium umoris</name>
    <dbReference type="NCBI Taxonomy" id="1193620"/>
    <lineage>
        <taxon>Bacteria</taxon>
        <taxon>Pseudomonadati</taxon>
        <taxon>Pseudomonadota</taxon>
        <taxon>Betaproteobacteria</taxon>
        <taxon>Rhodocyclales</taxon>
        <taxon>Rhodocyclaceae</taxon>
        <taxon>Niveibacterium</taxon>
    </lineage>
</organism>
<keyword evidence="4 14" id="KW-0679">Respiratory chain</keyword>
<reference evidence="21 22" key="1">
    <citation type="submission" date="2020-08" db="EMBL/GenBank/DDBJ databases">
        <title>Genomic Encyclopedia of Type Strains, Phase IV (KMG-IV): sequencing the most valuable type-strain genomes for metagenomic binning, comparative biology and taxonomic classification.</title>
        <authorList>
            <person name="Goeker M."/>
        </authorList>
    </citation>
    <scope>NUCLEOTIDE SEQUENCE [LARGE SCALE GENOMIC DNA]</scope>
    <source>
        <strain evidence="21 22">DSM 106739</strain>
    </source>
</reference>
<dbReference type="PROSITE" id="PS50857">
    <property type="entry name" value="COX2_CUA"/>
    <property type="match status" value="1"/>
</dbReference>
<dbReference type="PRINTS" id="PR01166">
    <property type="entry name" value="CYCOXIDASEII"/>
</dbReference>
<dbReference type="CDD" id="cd13912">
    <property type="entry name" value="CcO_II_C"/>
    <property type="match status" value="1"/>
</dbReference>
<dbReference type="SUPFAM" id="SSF49503">
    <property type="entry name" value="Cupredoxins"/>
    <property type="match status" value="1"/>
</dbReference>
<dbReference type="PANTHER" id="PTHR22888:SF9">
    <property type="entry name" value="CYTOCHROME C OXIDASE SUBUNIT 2"/>
    <property type="match status" value="1"/>
</dbReference>
<feature type="domain" description="Cytochrome oxidase subunit II copper A binding" evidence="19">
    <location>
        <begin position="117"/>
        <end position="257"/>
    </location>
</feature>
<name>A0A840BIJ0_9RHOO</name>
<feature type="domain" description="Cytochrome oxidase subunit II transmembrane region profile" evidence="20">
    <location>
        <begin position="21"/>
        <end position="116"/>
    </location>
</feature>
<keyword evidence="22" id="KW-1185">Reference proteome</keyword>
<keyword evidence="3 14" id="KW-0813">Transport</keyword>
<dbReference type="PANTHER" id="PTHR22888">
    <property type="entry name" value="CYTOCHROME C OXIDASE, SUBUNIT II"/>
    <property type="match status" value="1"/>
</dbReference>
<dbReference type="GO" id="GO:0005507">
    <property type="term" value="F:copper ion binding"/>
    <property type="evidence" value="ECO:0007669"/>
    <property type="project" value="InterPro"/>
</dbReference>
<evidence type="ECO:0000259" key="19">
    <source>
        <dbReference type="PROSITE" id="PS50857"/>
    </source>
</evidence>
<dbReference type="PROSITE" id="PS00078">
    <property type="entry name" value="COX2"/>
    <property type="match status" value="1"/>
</dbReference>
<keyword evidence="5 14" id="KW-0812">Transmembrane</keyword>
<evidence type="ECO:0000313" key="22">
    <source>
        <dbReference type="Proteomes" id="UP000561045"/>
    </source>
</evidence>
<dbReference type="NCBIfam" id="TIGR02866">
    <property type="entry name" value="CoxB"/>
    <property type="match status" value="1"/>
</dbReference>
<dbReference type="PROSITE" id="PS50999">
    <property type="entry name" value="COX2_TM"/>
    <property type="match status" value="1"/>
</dbReference>
<accession>A0A840BIJ0</accession>
<dbReference type="Pfam" id="PF02790">
    <property type="entry name" value="COX2_TM"/>
    <property type="match status" value="1"/>
</dbReference>
<keyword evidence="9 17" id="KW-1133">Transmembrane helix</keyword>
<keyword evidence="7" id="KW-1278">Translocase</keyword>
<evidence type="ECO:0000256" key="10">
    <source>
        <dbReference type="ARBA" id="ARBA00023008"/>
    </source>
</evidence>
<dbReference type="InterPro" id="IPR008972">
    <property type="entry name" value="Cupredoxin"/>
</dbReference>
<keyword evidence="10 15" id="KW-0186">Copper</keyword>
<evidence type="ECO:0000256" key="5">
    <source>
        <dbReference type="ARBA" id="ARBA00022692"/>
    </source>
</evidence>
<keyword evidence="18" id="KW-0732">Signal</keyword>